<evidence type="ECO:0000256" key="1">
    <source>
        <dbReference type="SAM" id="MobiDB-lite"/>
    </source>
</evidence>
<protein>
    <submittedName>
        <fullName evidence="2">Uncharacterized protein</fullName>
    </submittedName>
</protein>
<accession>T0S1W5</accession>
<feature type="region of interest" description="Disordered" evidence="1">
    <location>
        <begin position="65"/>
        <end position="102"/>
    </location>
</feature>
<reference evidence="2 3" key="1">
    <citation type="submission" date="2012-04" db="EMBL/GenBank/DDBJ databases">
        <title>The Genome Sequence of Saprolegnia declina VS20.</title>
        <authorList>
            <consortium name="The Broad Institute Genome Sequencing Platform"/>
            <person name="Russ C."/>
            <person name="Nusbaum C."/>
            <person name="Tyler B."/>
            <person name="van West P."/>
            <person name="Dieguez-Uribeondo J."/>
            <person name="de Bruijn I."/>
            <person name="Tripathy S."/>
            <person name="Jiang R."/>
            <person name="Young S.K."/>
            <person name="Zeng Q."/>
            <person name="Gargeya S."/>
            <person name="Fitzgerald M."/>
            <person name="Haas B."/>
            <person name="Abouelleil A."/>
            <person name="Alvarado L."/>
            <person name="Arachchi H.M."/>
            <person name="Berlin A."/>
            <person name="Chapman S.B."/>
            <person name="Goldberg J."/>
            <person name="Griggs A."/>
            <person name="Gujja S."/>
            <person name="Hansen M."/>
            <person name="Howarth C."/>
            <person name="Imamovic A."/>
            <person name="Larimer J."/>
            <person name="McCowen C."/>
            <person name="Montmayeur A."/>
            <person name="Murphy C."/>
            <person name="Neiman D."/>
            <person name="Pearson M."/>
            <person name="Priest M."/>
            <person name="Roberts A."/>
            <person name="Saif S."/>
            <person name="Shea T."/>
            <person name="Sisk P."/>
            <person name="Sykes S."/>
            <person name="Wortman J."/>
            <person name="Nusbaum C."/>
            <person name="Birren B."/>
        </authorList>
    </citation>
    <scope>NUCLEOTIDE SEQUENCE [LARGE SCALE GENOMIC DNA]</scope>
    <source>
        <strain evidence="2 3">VS20</strain>
    </source>
</reference>
<dbReference type="InParanoid" id="T0S1W5"/>
<name>T0S1W5_SAPDV</name>
<evidence type="ECO:0000313" key="2">
    <source>
        <dbReference type="EMBL" id="EQC36722.1"/>
    </source>
</evidence>
<gene>
    <name evidence="2" type="ORF">SDRG_06157</name>
</gene>
<proteinExistence type="predicted"/>
<dbReference type="OMA" id="CHPPRQG"/>
<dbReference type="GeneID" id="19946884"/>
<dbReference type="VEuPathDB" id="FungiDB:SDRG_06157"/>
<organism evidence="2 3">
    <name type="scientific">Saprolegnia diclina (strain VS20)</name>
    <dbReference type="NCBI Taxonomy" id="1156394"/>
    <lineage>
        <taxon>Eukaryota</taxon>
        <taxon>Sar</taxon>
        <taxon>Stramenopiles</taxon>
        <taxon>Oomycota</taxon>
        <taxon>Saprolegniomycetes</taxon>
        <taxon>Saprolegniales</taxon>
        <taxon>Saprolegniaceae</taxon>
        <taxon>Saprolegnia</taxon>
    </lineage>
</organism>
<evidence type="ECO:0000313" key="3">
    <source>
        <dbReference type="Proteomes" id="UP000030762"/>
    </source>
</evidence>
<dbReference type="Proteomes" id="UP000030762">
    <property type="component" value="Unassembled WGS sequence"/>
</dbReference>
<keyword evidence="3" id="KW-1185">Reference proteome</keyword>
<dbReference type="EMBL" id="JH767147">
    <property type="protein sequence ID" value="EQC36722.1"/>
    <property type="molecule type" value="Genomic_DNA"/>
</dbReference>
<dbReference type="AlphaFoldDB" id="T0S1W5"/>
<sequence length="125" mass="13619">MDFVAHPAPMRPATRRALCSVTATTPVTDTEGGDSPFVSIDAPSLKTFAAKRALDVASFGYNTPASHSMGCHPPRQGAQKRPRPLRTAKPLVWSEEDDDNEPSRECIRAALTHHRRAYVAAYGCE</sequence>
<dbReference type="OrthoDB" id="10274791at2759"/>
<dbReference type="RefSeq" id="XP_008610143.1">
    <property type="nucleotide sequence ID" value="XM_008611921.1"/>
</dbReference>